<evidence type="ECO:0000256" key="7">
    <source>
        <dbReference type="ARBA" id="ARBA00023128"/>
    </source>
</evidence>
<evidence type="ECO:0000256" key="11">
    <source>
        <dbReference type="ARBA" id="ARBA00045398"/>
    </source>
</evidence>
<dbReference type="AlphaFoldDB" id="A0A8C0BWU6"/>
<evidence type="ECO:0000256" key="12">
    <source>
        <dbReference type="SAM" id="MobiDB-lite"/>
    </source>
</evidence>
<reference evidence="13" key="1">
    <citation type="submission" date="2025-08" db="UniProtKB">
        <authorList>
            <consortium name="Ensembl"/>
        </authorList>
    </citation>
    <scope>IDENTIFICATION</scope>
</reference>
<evidence type="ECO:0000313" key="14">
    <source>
        <dbReference type="Proteomes" id="UP000694555"/>
    </source>
</evidence>
<comment type="function">
    <text evidence="11">Mitochondrial serine transporter that mediates transport of serine into mitochondria, an important step of the one-carbon metabolism pathway. Mitochondrial serine is converted to glycine and formate, which then exits to the cytosol where it is used to generate the charged folates that serve as one-carbon donors.</text>
</comment>
<comment type="catalytic activity">
    <reaction evidence="9">
        <text>L-serine(in) = L-serine(out)</text>
        <dbReference type="Rhea" id="RHEA:35031"/>
        <dbReference type="ChEBI" id="CHEBI:33384"/>
    </reaction>
</comment>
<organism evidence="13 14">
    <name type="scientific">Buteo japonicus</name>
    <dbReference type="NCBI Taxonomy" id="224669"/>
    <lineage>
        <taxon>Eukaryota</taxon>
        <taxon>Metazoa</taxon>
        <taxon>Chordata</taxon>
        <taxon>Craniata</taxon>
        <taxon>Vertebrata</taxon>
        <taxon>Euteleostomi</taxon>
        <taxon>Archelosauria</taxon>
        <taxon>Archosauria</taxon>
        <taxon>Dinosauria</taxon>
        <taxon>Saurischia</taxon>
        <taxon>Theropoda</taxon>
        <taxon>Coelurosauria</taxon>
        <taxon>Aves</taxon>
        <taxon>Neognathae</taxon>
        <taxon>Neoaves</taxon>
        <taxon>Telluraves</taxon>
        <taxon>Accipitrimorphae</taxon>
        <taxon>Accipitriformes</taxon>
        <taxon>Accipitridae</taxon>
        <taxon>Accipitrinae</taxon>
        <taxon>Buteo</taxon>
    </lineage>
</organism>
<evidence type="ECO:0000256" key="10">
    <source>
        <dbReference type="ARBA" id="ARBA00040465"/>
    </source>
</evidence>
<dbReference type="PANTHER" id="PTHR11153">
    <property type="entry name" value="SIDEROFLEXIN"/>
    <property type="match status" value="1"/>
</dbReference>
<keyword evidence="8" id="KW-0472">Membrane</keyword>
<evidence type="ECO:0000256" key="8">
    <source>
        <dbReference type="ARBA" id="ARBA00023136"/>
    </source>
</evidence>
<evidence type="ECO:0000256" key="2">
    <source>
        <dbReference type="ARBA" id="ARBA00005974"/>
    </source>
</evidence>
<dbReference type="GO" id="GO:0015075">
    <property type="term" value="F:monoatomic ion transmembrane transporter activity"/>
    <property type="evidence" value="ECO:0007669"/>
    <property type="project" value="InterPro"/>
</dbReference>
<keyword evidence="3" id="KW-0813">Transport</keyword>
<dbReference type="Ensembl" id="ENSBJAT00000024327.1">
    <property type="protein sequence ID" value="ENSBJAP00000023671.1"/>
    <property type="gene ID" value="ENSBJAG00000015275.1"/>
</dbReference>
<dbReference type="PANTHER" id="PTHR11153:SF20">
    <property type="entry name" value="SIDEROFLEXIN-3"/>
    <property type="match status" value="1"/>
</dbReference>
<proteinExistence type="inferred from homology"/>
<reference evidence="13" key="2">
    <citation type="submission" date="2025-09" db="UniProtKB">
        <authorList>
            <consortium name="Ensembl"/>
        </authorList>
    </citation>
    <scope>IDENTIFICATION</scope>
</reference>
<keyword evidence="4" id="KW-0812">Transmembrane</keyword>
<keyword evidence="7" id="KW-0496">Mitochondrion</keyword>
<dbReference type="GO" id="GO:0140300">
    <property type="term" value="P:serine import into mitochondrion"/>
    <property type="evidence" value="ECO:0007669"/>
    <property type="project" value="TreeGrafter"/>
</dbReference>
<evidence type="ECO:0000256" key="6">
    <source>
        <dbReference type="ARBA" id="ARBA00022989"/>
    </source>
</evidence>
<dbReference type="GO" id="GO:0005743">
    <property type="term" value="C:mitochondrial inner membrane"/>
    <property type="evidence" value="ECO:0007669"/>
    <property type="project" value="TreeGrafter"/>
</dbReference>
<sequence>RAAPSAGWARGSPLCSIKMPPSLPATINIREPRWDQSTFQGRAKHFFMVTDPRNLLLSGATLEEARRVVEDYRYRGGSCTPSTAPGQDTAAGPSPGVGTGSAGGIPQCHQHPLLSGRTTPAVLFWQWVNQSFNAIVNYTNRSGDAPITPRTCQPSSAGTCLSRLWLLPTASTSR</sequence>
<evidence type="ECO:0000256" key="1">
    <source>
        <dbReference type="ARBA" id="ARBA00004225"/>
    </source>
</evidence>
<name>A0A8C0BWU6_9AVES</name>
<evidence type="ECO:0000256" key="4">
    <source>
        <dbReference type="ARBA" id="ARBA00022692"/>
    </source>
</evidence>
<keyword evidence="5" id="KW-0029">Amino-acid transport</keyword>
<keyword evidence="14" id="KW-1185">Reference proteome</keyword>
<keyword evidence="6" id="KW-1133">Transmembrane helix</keyword>
<accession>A0A8C0BWU6</accession>
<evidence type="ECO:0000313" key="13">
    <source>
        <dbReference type="Ensembl" id="ENSBJAP00000023671.1"/>
    </source>
</evidence>
<protein>
    <recommendedName>
        <fullName evidence="10">Sideroflexin-3</fullName>
    </recommendedName>
</protein>
<comment type="subcellular location">
    <subcellularLocation>
        <location evidence="1">Mitochondrion membrane</location>
        <topology evidence="1">Multi-pass membrane protein</topology>
    </subcellularLocation>
</comment>
<dbReference type="InterPro" id="IPR004686">
    <property type="entry name" value="Mtc"/>
</dbReference>
<dbReference type="Proteomes" id="UP000694555">
    <property type="component" value="Unplaced"/>
</dbReference>
<dbReference type="Pfam" id="PF03820">
    <property type="entry name" value="SFXNs"/>
    <property type="match status" value="2"/>
</dbReference>
<evidence type="ECO:0000256" key="5">
    <source>
        <dbReference type="ARBA" id="ARBA00022970"/>
    </source>
</evidence>
<evidence type="ECO:0000256" key="9">
    <source>
        <dbReference type="ARBA" id="ARBA00036416"/>
    </source>
</evidence>
<feature type="region of interest" description="Disordered" evidence="12">
    <location>
        <begin position="78"/>
        <end position="103"/>
    </location>
</feature>
<evidence type="ECO:0000256" key="3">
    <source>
        <dbReference type="ARBA" id="ARBA00022448"/>
    </source>
</evidence>
<comment type="similarity">
    <text evidence="2">Belongs to the sideroflexin family.</text>
</comment>